<evidence type="ECO:0000313" key="8">
    <source>
        <dbReference type="RefSeq" id="XP_058984026.1"/>
    </source>
</evidence>
<evidence type="ECO:0000256" key="1">
    <source>
        <dbReference type="SAM" id="MobiDB-lite"/>
    </source>
</evidence>
<dbReference type="InterPro" id="IPR015943">
    <property type="entry name" value="WD40/YVTN_repeat-like_dom_sf"/>
</dbReference>
<dbReference type="RefSeq" id="XP_058984023.1">
    <property type="nucleotide sequence ID" value="XM_059128040.1"/>
</dbReference>
<dbReference type="Proteomes" id="UP001652621">
    <property type="component" value="Unplaced"/>
</dbReference>
<dbReference type="RefSeq" id="XP_058984022.1">
    <property type="nucleotide sequence ID" value="XM_059128039.1"/>
</dbReference>
<dbReference type="InterPro" id="IPR001680">
    <property type="entry name" value="WD40_rpt"/>
</dbReference>
<gene>
    <name evidence="3 4 5 6 7 8" type="primary">LOC101898348</name>
</gene>
<dbReference type="SMART" id="SM00320">
    <property type="entry name" value="WD40"/>
    <property type="match status" value="3"/>
</dbReference>
<evidence type="ECO:0000313" key="7">
    <source>
        <dbReference type="RefSeq" id="XP_058984025.1"/>
    </source>
</evidence>
<dbReference type="RefSeq" id="XP_058984024.1">
    <property type="nucleotide sequence ID" value="XM_059128041.1"/>
</dbReference>
<dbReference type="SUPFAM" id="SSF50998">
    <property type="entry name" value="Quinoprotein alcohol dehydrogenase-like"/>
    <property type="match status" value="1"/>
</dbReference>
<dbReference type="PANTHER" id="PTHR19871">
    <property type="entry name" value="BETA TRANSDUCIN-RELATED PROTEIN"/>
    <property type="match status" value="1"/>
</dbReference>
<evidence type="ECO:0000313" key="6">
    <source>
        <dbReference type="RefSeq" id="XP_058984024.1"/>
    </source>
</evidence>
<dbReference type="RefSeq" id="XP_058984026.1">
    <property type="nucleotide sequence ID" value="XM_059128043.1"/>
</dbReference>
<proteinExistence type="predicted"/>
<dbReference type="Pfam" id="PF00400">
    <property type="entry name" value="WD40"/>
    <property type="match status" value="1"/>
</dbReference>
<evidence type="ECO:0000313" key="5">
    <source>
        <dbReference type="RefSeq" id="XP_058984023.1"/>
    </source>
</evidence>
<organism evidence="2 5">
    <name type="scientific">Musca domestica</name>
    <name type="common">House fly</name>
    <dbReference type="NCBI Taxonomy" id="7370"/>
    <lineage>
        <taxon>Eukaryota</taxon>
        <taxon>Metazoa</taxon>
        <taxon>Ecdysozoa</taxon>
        <taxon>Arthropoda</taxon>
        <taxon>Hexapoda</taxon>
        <taxon>Insecta</taxon>
        <taxon>Pterygota</taxon>
        <taxon>Neoptera</taxon>
        <taxon>Endopterygota</taxon>
        <taxon>Diptera</taxon>
        <taxon>Brachycera</taxon>
        <taxon>Muscomorpha</taxon>
        <taxon>Muscoidea</taxon>
        <taxon>Muscidae</taxon>
        <taxon>Musca</taxon>
    </lineage>
</organism>
<dbReference type="InterPro" id="IPR011047">
    <property type="entry name" value="Quinoprotein_ADH-like_sf"/>
</dbReference>
<protein>
    <submittedName>
        <fullName evidence="3 4">Uncharacterized protein LOC101898348 isoform X1</fullName>
    </submittedName>
</protein>
<evidence type="ECO:0000313" key="4">
    <source>
        <dbReference type="RefSeq" id="XP_058984022.1"/>
    </source>
</evidence>
<keyword evidence="2" id="KW-1185">Reference proteome</keyword>
<dbReference type="SUPFAM" id="SSF52540">
    <property type="entry name" value="P-loop containing nucleoside triphosphate hydrolases"/>
    <property type="match status" value="1"/>
</dbReference>
<feature type="region of interest" description="Disordered" evidence="1">
    <location>
        <begin position="1"/>
        <end position="45"/>
    </location>
</feature>
<reference evidence="3 4" key="1">
    <citation type="submission" date="2025-05" db="UniProtKB">
        <authorList>
            <consortium name="RefSeq"/>
        </authorList>
    </citation>
    <scope>IDENTIFICATION</scope>
    <source>
        <strain evidence="3 4">Aabys</strain>
        <tissue evidence="3 4">Whole body</tissue>
    </source>
</reference>
<sequence length="1314" mass="149226">MGNVCSSGQSKKKDSISEKSEDSYHINKDEPSKELGENQLAPLADQELLPDIAKNNATSPNEINNEESDNKLAATKSTLNDIATTTINTDKNNELVNGAVAKTTVPTYMSILQGKPLLGRNKKIVLYILSDNSPEYRKYMRIIYRLQKQLRKKCHLKGFEFLISDVHNTDAVDKSKSSILMQTSRWTQSPLEAQGGHEEAANCLSEITRHSSTAFIIPVLFLGSSLGVSMLPLTIESQDFTQVLTAASDDEKTLLEKWYIIDNCYQPMCHRLNTELCKHSTGTIEAELNNLYETLLQLFSDDLKDSYMSTTVVEQEINNTVLMSQELAKRCIWIQTGPPPFSNTSETSSAYDKEVHRRINKLYGELRAHLSEKNLIRILPAMGIQDDELESIIESLVEKSIECIFEEYAAKNNLSRNTFGVDHVLLEEIETIGQYSKILAQNSPNFDIMNDIKRYIKDNTSYPLIVSGPSGCGKSVFISKIVENIHRWKPDINLILRYANLTARSSDLVSTLGSIACQMYVLANGHPIRMEHTLESYSKIIHDTSSQNKCMFVIIIDSVDDIMNETNLSWLPIKLSSTCKIILTLTENNNEKNSTLDKLSEAGIPHKCFVKMKQFSSRQWQDILSSGGGEFYAANGAIKMPNEWKMLHGKTPFHAKSLWWLAWLGHTSVTIVNIAEMLDKLLQVIESKFSNDYAEILMLMISLSQWGIRETDCVDIFQRATQMDAHAAFRIWSKFCWLLGPMLLNVRNIRIADKSLRNAIIHKYKHKHAHVHQIIREFFDRQENFFTNSNDITPIYNTEKYIKLPYHHFCNVMEDHTGLNKMEILFHSFYFTELQWMADKVHATGPSHLMNDVLTCEHMANIKSQPYAHIRILKDFLCQYMYELNYDGHQFFTLIKFYIKTRIADDPSLKDDQIIRSWLETANELEVPFLDIINKSFGDELGSGKTSYDALVNLPHQGFFIASISTDREEICVWDIRNCTRVRILQGISQPTAMCPFGAYNAAVLCRREIKVINLDEGKFKVTLKGVMNQKMPYFGLHDQKHLVCLSRNRMYVNLMNLESGDCVTTFKAGEDRFLNSLLVSGDGRILVCGDETQKPFPLLVWHLSQRKLLYDLRIPHHDFITSLSAITHEGSYVCVVAKELNEPTPNFIVVYDLQSGTLFKKWKPSCNTTSLAISQTNACVIAGLEDAKILIWDLVTGNCRSSLVGHNAPVTSLKLDPMCKVLLSTDKEGRDNALRLWELNTGKSLAVFKPPCPISACEILPNCTYVVVALSNRSELLTLALNNFALDSTPDDSLYVQYGNQDNHNKVFHLNMD</sequence>
<dbReference type="RefSeq" id="XP_058984025.1">
    <property type="nucleotide sequence ID" value="XM_059128042.1"/>
</dbReference>
<evidence type="ECO:0000313" key="3">
    <source>
        <dbReference type="RefSeq" id="XP_058984021.1"/>
    </source>
</evidence>
<dbReference type="Gene3D" id="2.130.10.10">
    <property type="entry name" value="YVTN repeat-like/Quinoprotein amine dehydrogenase"/>
    <property type="match status" value="2"/>
</dbReference>
<dbReference type="RefSeq" id="XP_058984021.1">
    <property type="nucleotide sequence ID" value="XM_059128038.1"/>
</dbReference>
<dbReference type="InterPro" id="IPR027417">
    <property type="entry name" value="P-loop_NTPase"/>
</dbReference>
<evidence type="ECO:0000313" key="2">
    <source>
        <dbReference type="Proteomes" id="UP001652621"/>
    </source>
</evidence>
<feature type="compositionally biased region" description="Basic and acidic residues" evidence="1">
    <location>
        <begin position="11"/>
        <end position="36"/>
    </location>
</feature>
<name>A0ABM3VEB8_MUSDO</name>
<accession>A0ABM3VEB8</accession>
<dbReference type="GeneID" id="101898348"/>
<dbReference type="PANTHER" id="PTHR19871:SF37">
    <property type="entry name" value="GH25853P"/>
    <property type="match status" value="1"/>
</dbReference>
<dbReference type="Gene3D" id="3.40.50.300">
    <property type="entry name" value="P-loop containing nucleotide triphosphate hydrolases"/>
    <property type="match status" value="1"/>
</dbReference>
<dbReference type="InterPro" id="IPR052752">
    <property type="entry name" value="NACHT-WD_repeat"/>
</dbReference>